<dbReference type="InterPro" id="IPR036188">
    <property type="entry name" value="FAD/NAD-bd_sf"/>
</dbReference>
<gene>
    <name evidence="1" type="ORF">CPAR01_15912</name>
</gene>
<evidence type="ECO:0000313" key="1">
    <source>
        <dbReference type="EMBL" id="KAK1517432.1"/>
    </source>
</evidence>
<dbReference type="EMBL" id="MOPA01000022">
    <property type="protein sequence ID" value="KAK1517432.1"/>
    <property type="molecule type" value="Genomic_DNA"/>
</dbReference>
<protein>
    <submittedName>
        <fullName evidence="1">L-amino-acid oxidase</fullName>
    </submittedName>
</protein>
<accession>A0ABQ9RX52</accession>
<dbReference type="Gene3D" id="3.50.50.60">
    <property type="entry name" value="FAD/NAD(P)-binding domain"/>
    <property type="match status" value="1"/>
</dbReference>
<name>A0ABQ9RX52_9PEZI</name>
<comment type="caution">
    <text evidence="1">The sequence shown here is derived from an EMBL/GenBank/DDBJ whole genome shotgun (WGS) entry which is preliminary data.</text>
</comment>
<keyword evidence="2" id="KW-1185">Reference proteome</keyword>
<reference evidence="1 2" key="1">
    <citation type="submission" date="2016-10" db="EMBL/GenBank/DDBJ databases">
        <title>The genome sequence of Colletotrichum fioriniae PJ7.</title>
        <authorList>
            <person name="Baroncelli R."/>
        </authorList>
    </citation>
    <scope>NUCLEOTIDE SEQUENCE [LARGE SCALE GENOMIC DNA]</scope>
    <source>
        <strain evidence="1 2">IMI 384185</strain>
    </source>
</reference>
<organism evidence="1 2">
    <name type="scientific">Colletotrichum paranaense</name>
    <dbReference type="NCBI Taxonomy" id="1914294"/>
    <lineage>
        <taxon>Eukaryota</taxon>
        <taxon>Fungi</taxon>
        <taxon>Dikarya</taxon>
        <taxon>Ascomycota</taxon>
        <taxon>Pezizomycotina</taxon>
        <taxon>Sordariomycetes</taxon>
        <taxon>Hypocreomycetidae</taxon>
        <taxon>Glomerellales</taxon>
        <taxon>Glomerellaceae</taxon>
        <taxon>Colletotrichum</taxon>
        <taxon>Colletotrichum acutatum species complex</taxon>
    </lineage>
</organism>
<proteinExistence type="predicted"/>
<evidence type="ECO:0000313" key="2">
    <source>
        <dbReference type="Proteomes" id="UP001241169"/>
    </source>
</evidence>
<dbReference type="SUPFAM" id="SSF51905">
    <property type="entry name" value="FAD/NAD(P)-binding domain"/>
    <property type="match status" value="1"/>
</dbReference>
<dbReference type="RefSeq" id="XP_060340974.1">
    <property type="nucleotide sequence ID" value="XM_060500157.1"/>
</dbReference>
<dbReference type="Proteomes" id="UP001241169">
    <property type="component" value="Unassembled WGS sequence"/>
</dbReference>
<sequence>MVSVRLKSYLLLTLGHHVSSRAAPQHQLLRRASTDQHLFHQSDSNGAWFGQVAALDGSFESSKNTNISIAIVGAGVSGLAIGLMLDSVGVHNWELIKASDCVGGRFRTIFVGDISRHTIERNTTPSLLVNTQLRLMLGSARLCTPL</sequence>
<dbReference type="GeneID" id="85384056"/>